<dbReference type="Gene3D" id="3.30.1300.30">
    <property type="entry name" value="GSPII I/J protein-like"/>
    <property type="match status" value="1"/>
</dbReference>
<evidence type="ECO:0000256" key="6">
    <source>
        <dbReference type="ARBA" id="ARBA00023136"/>
    </source>
</evidence>
<dbReference type="InterPro" id="IPR011049">
    <property type="entry name" value="Serralysin-like_metalloprot_C"/>
</dbReference>
<accession>A0ABU0BAA1</accession>
<reference evidence="9 10" key="1">
    <citation type="submission" date="2023-07" db="EMBL/GenBank/DDBJ databases">
        <title>Genomic Encyclopedia of Type Strains, Phase IV (KMG-IV): sequencing the most valuable type-strain genomes for metagenomic binning, comparative biology and taxonomic classification.</title>
        <authorList>
            <person name="Goeker M."/>
        </authorList>
    </citation>
    <scope>NUCLEOTIDE SEQUENCE [LARGE SCALE GENOMIC DNA]</scope>
    <source>
        <strain evidence="9 10">DSM 2457</strain>
    </source>
</reference>
<name>A0ABU0BAA1_9HYPH</name>
<sequence length="174" mass="17090">MGQNANASATNAAALGTGAIASFAGSTAVGAGASTSRANQMALGTAGSTYTMAGLTSSASRSAQSGAVQIVTTDAVGNLASASTAELFDLRPVWAEIDRVSEGVAMAMAMDTPTLPNGKNMAVSAQWGTFGGQNALALSSIARIADDSFFVTGAIGVGFNEGTVGGKAGLLFAW</sequence>
<dbReference type="InterPro" id="IPR045584">
    <property type="entry name" value="Pilin-like"/>
</dbReference>
<comment type="subcellular location">
    <subcellularLocation>
        <location evidence="2">Cell outer membrane</location>
    </subcellularLocation>
    <subcellularLocation>
        <location evidence="1">Cell surface</location>
    </subcellularLocation>
</comment>
<keyword evidence="3" id="KW-1134">Transmembrane beta strand</keyword>
<dbReference type="EMBL" id="JAUSUI010000003">
    <property type="protein sequence ID" value="MDQ0302763.1"/>
    <property type="molecule type" value="Genomic_DNA"/>
</dbReference>
<evidence type="ECO:0000256" key="1">
    <source>
        <dbReference type="ARBA" id="ARBA00004241"/>
    </source>
</evidence>
<keyword evidence="7" id="KW-0998">Cell outer membrane</keyword>
<evidence type="ECO:0000256" key="5">
    <source>
        <dbReference type="ARBA" id="ARBA00022729"/>
    </source>
</evidence>
<evidence type="ECO:0000313" key="10">
    <source>
        <dbReference type="Proteomes" id="UP001224682"/>
    </source>
</evidence>
<gene>
    <name evidence="9" type="ORF">J2S75_001791</name>
</gene>
<evidence type="ECO:0000259" key="8">
    <source>
        <dbReference type="Pfam" id="PF03895"/>
    </source>
</evidence>
<evidence type="ECO:0000256" key="3">
    <source>
        <dbReference type="ARBA" id="ARBA00022452"/>
    </source>
</evidence>
<proteinExistence type="predicted"/>
<evidence type="ECO:0000256" key="2">
    <source>
        <dbReference type="ARBA" id="ARBA00004442"/>
    </source>
</evidence>
<evidence type="ECO:0000256" key="7">
    <source>
        <dbReference type="ARBA" id="ARBA00023237"/>
    </source>
</evidence>
<protein>
    <submittedName>
        <fullName evidence="9">Autotransporter adhesin</fullName>
    </submittedName>
</protein>
<dbReference type="Pfam" id="PF03895">
    <property type="entry name" value="YadA_anchor"/>
    <property type="match status" value="1"/>
</dbReference>
<evidence type="ECO:0000313" key="9">
    <source>
        <dbReference type="EMBL" id="MDQ0302763.1"/>
    </source>
</evidence>
<keyword evidence="10" id="KW-1185">Reference proteome</keyword>
<dbReference type="SUPFAM" id="SSF54523">
    <property type="entry name" value="Pili subunits"/>
    <property type="match status" value="1"/>
</dbReference>
<evidence type="ECO:0000256" key="4">
    <source>
        <dbReference type="ARBA" id="ARBA00022692"/>
    </source>
</evidence>
<organism evidence="9 10">
    <name type="scientific">Ancylobacter polymorphus</name>
    <dbReference type="NCBI Taxonomy" id="223390"/>
    <lineage>
        <taxon>Bacteria</taxon>
        <taxon>Pseudomonadati</taxon>
        <taxon>Pseudomonadota</taxon>
        <taxon>Alphaproteobacteria</taxon>
        <taxon>Hyphomicrobiales</taxon>
        <taxon>Xanthobacteraceae</taxon>
        <taxon>Ancylobacter</taxon>
    </lineage>
</organism>
<keyword evidence="4" id="KW-0812">Transmembrane</keyword>
<dbReference type="Gene3D" id="2.150.10.10">
    <property type="entry name" value="Serralysin-like metalloprotease, C-terminal"/>
    <property type="match status" value="1"/>
</dbReference>
<dbReference type="Proteomes" id="UP001224682">
    <property type="component" value="Unassembled WGS sequence"/>
</dbReference>
<feature type="domain" description="Trimeric autotransporter adhesin YadA-like C-terminal membrane anchor" evidence="8">
    <location>
        <begin position="113"/>
        <end position="174"/>
    </location>
</feature>
<comment type="caution">
    <text evidence="9">The sequence shown here is derived from an EMBL/GenBank/DDBJ whole genome shotgun (WGS) entry which is preliminary data.</text>
</comment>
<dbReference type="InterPro" id="IPR005594">
    <property type="entry name" value="YadA_C"/>
</dbReference>
<keyword evidence="6" id="KW-0472">Membrane</keyword>
<keyword evidence="5" id="KW-0732">Signal</keyword>